<keyword evidence="1 2" id="KW-0539">Nucleus</keyword>
<dbReference type="VEuPathDB" id="MicrosporidiaDB:VICG_01587"/>
<comment type="subunit">
    <text evidence="3">Component of the SWR1 chromatin-remodeling complex and of the NuA4 histone acetyltransferase complex.</text>
</comment>
<evidence type="ECO:0000256" key="3">
    <source>
        <dbReference type="RuleBase" id="RU367117"/>
    </source>
</evidence>
<dbReference type="InParanoid" id="L2GM23"/>
<reference evidence="6" key="1">
    <citation type="submission" date="2011-05" db="EMBL/GenBank/DDBJ databases">
        <title>The genome sequence of Vittaforma corneae strain ATCC 50505.</title>
        <authorList>
            <consortium name="The Broad Institute Genome Sequencing Platform"/>
            <person name="Cuomo C."/>
            <person name="Didier E."/>
            <person name="Bowers L."/>
            <person name="Young S.K."/>
            <person name="Zeng Q."/>
            <person name="Gargeya S."/>
            <person name="Fitzgerald M."/>
            <person name="Haas B."/>
            <person name="Abouelleil A."/>
            <person name="Alvarado L."/>
            <person name="Arachchi H.M."/>
            <person name="Berlin A."/>
            <person name="Chapman S.B."/>
            <person name="Gearin G."/>
            <person name="Goldberg J."/>
            <person name="Griggs A."/>
            <person name="Gujja S."/>
            <person name="Hansen M."/>
            <person name="Heiman D."/>
            <person name="Howarth C."/>
            <person name="Larimer J."/>
            <person name="Lui A."/>
            <person name="MacDonald P.J.P."/>
            <person name="McCowen C."/>
            <person name="Montmayeur A."/>
            <person name="Murphy C."/>
            <person name="Neiman D."/>
            <person name="Pearson M."/>
            <person name="Priest M."/>
            <person name="Roberts A."/>
            <person name="Saif S."/>
            <person name="Shea T."/>
            <person name="Sisk P."/>
            <person name="Stolte C."/>
            <person name="Sykes S."/>
            <person name="Wortman J."/>
            <person name="Nusbaum C."/>
            <person name="Birren B."/>
        </authorList>
    </citation>
    <scope>NUCLEOTIDE SEQUENCE [LARGE SCALE GENOMIC DNA]</scope>
    <source>
        <strain evidence="6">ATCC 50505</strain>
    </source>
</reference>
<evidence type="ECO:0000256" key="1">
    <source>
        <dbReference type="ARBA" id="ARBA00023242"/>
    </source>
</evidence>
<dbReference type="Pfam" id="PF03366">
    <property type="entry name" value="YEATS"/>
    <property type="match status" value="1"/>
</dbReference>
<dbReference type="GO" id="GO:0005737">
    <property type="term" value="C:cytoplasm"/>
    <property type="evidence" value="ECO:0007669"/>
    <property type="project" value="UniProtKB-SubCell"/>
</dbReference>
<dbReference type="InterPro" id="IPR005033">
    <property type="entry name" value="YEATS"/>
</dbReference>
<dbReference type="GO" id="GO:0006355">
    <property type="term" value="P:regulation of DNA-templated transcription"/>
    <property type="evidence" value="ECO:0007669"/>
    <property type="project" value="InterPro"/>
</dbReference>
<keyword evidence="3" id="KW-0963">Cytoplasm</keyword>
<dbReference type="OrthoDB" id="16041at2759"/>
<dbReference type="STRING" id="993615.L2GM23"/>
<comment type="similarity">
    <text evidence="3">Belongs to the YAF9 family.</text>
</comment>
<dbReference type="OMA" id="PELTHEW"/>
<keyword evidence="3" id="KW-0805">Transcription regulation</keyword>
<protein>
    <recommendedName>
        <fullName evidence="3">Protein AF-9 homolog</fullName>
    </recommendedName>
</protein>
<dbReference type="Proteomes" id="UP000011082">
    <property type="component" value="Unassembled WGS sequence"/>
</dbReference>
<keyword evidence="3" id="KW-0227">DNA damage</keyword>
<dbReference type="AlphaFoldDB" id="L2GM23"/>
<dbReference type="InterPro" id="IPR055129">
    <property type="entry name" value="YEATS_dom"/>
</dbReference>
<dbReference type="EMBL" id="JH370145">
    <property type="protein sequence ID" value="ELA41347.1"/>
    <property type="molecule type" value="Genomic_DNA"/>
</dbReference>
<feature type="domain" description="YEATS" evidence="4">
    <location>
        <begin position="1"/>
        <end position="131"/>
    </location>
</feature>
<organism evidence="5 6">
    <name type="scientific">Vittaforma corneae (strain ATCC 50505)</name>
    <name type="common">Microsporidian parasite</name>
    <name type="synonym">Nosema corneum</name>
    <dbReference type="NCBI Taxonomy" id="993615"/>
    <lineage>
        <taxon>Eukaryota</taxon>
        <taxon>Fungi</taxon>
        <taxon>Fungi incertae sedis</taxon>
        <taxon>Microsporidia</taxon>
        <taxon>Nosematidae</taxon>
        <taxon>Vittaforma</taxon>
    </lineage>
</organism>
<sequence>MCLQEYSTVPIIIGSEAVFVPENERAFPELTHEWKCYVKATPGVLKTVQFRLHESFKNPYINVLQEPFQISEKGWGEFTIQIKIILFNNEKINTNHYLKLHGSTYPLVSERVDTIAYKGEAVPIDPGYMFEYVDDDEEYKRIDEGINYMLELLEDRKNK</sequence>
<dbReference type="HOGENOM" id="CLU_051385_3_1_1"/>
<evidence type="ECO:0000259" key="4">
    <source>
        <dbReference type="PROSITE" id="PS51037"/>
    </source>
</evidence>
<keyword evidence="6" id="KW-1185">Reference proteome</keyword>
<keyword evidence="3" id="KW-0175">Coiled coil</keyword>
<keyword evidence="3" id="KW-0010">Activator</keyword>
<dbReference type="GO" id="GO:0006325">
    <property type="term" value="P:chromatin organization"/>
    <property type="evidence" value="ECO:0007669"/>
    <property type="project" value="UniProtKB-KW"/>
</dbReference>
<dbReference type="CDD" id="cd16887">
    <property type="entry name" value="YEATS"/>
    <property type="match status" value="1"/>
</dbReference>
<dbReference type="Gene3D" id="2.60.40.1970">
    <property type="entry name" value="YEATS domain"/>
    <property type="match status" value="1"/>
</dbReference>
<comment type="domain">
    <text evidence="3">The coiled-coil domain is required for assembly into the NuA4 complex.</text>
</comment>
<proteinExistence type="inferred from homology"/>
<evidence type="ECO:0000313" key="5">
    <source>
        <dbReference type="EMBL" id="ELA41347.1"/>
    </source>
</evidence>
<accession>L2GM23</accession>
<keyword evidence="3" id="KW-0156">Chromatin regulator</keyword>
<keyword evidence="3" id="KW-0234">DNA repair</keyword>
<evidence type="ECO:0000313" key="6">
    <source>
        <dbReference type="Proteomes" id="UP000011082"/>
    </source>
</evidence>
<keyword evidence="3" id="KW-0804">Transcription</keyword>
<evidence type="ECO:0000256" key="2">
    <source>
        <dbReference type="PROSITE-ProRule" id="PRU00376"/>
    </source>
</evidence>
<dbReference type="PANTHER" id="PTHR23195">
    <property type="entry name" value="YEATS DOMAIN"/>
    <property type="match status" value="1"/>
</dbReference>
<dbReference type="PROSITE" id="PS51037">
    <property type="entry name" value="YEATS"/>
    <property type="match status" value="1"/>
</dbReference>
<name>L2GM23_VITCO</name>
<gene>
    <name evidence="3" type="primary">YAF9</name>
    <name evidence="5" type="ORF">VICG_01587</name>
</gene>
<dbReference type="GO" id="GO:0006281">
    <property type="term" value="P:DNA repair"/>
    <property type="evidence" value="ECO:0007669"/>
    <property type="project" value="UniProtKB-UniRule"/>
</dbReference>
<dbReference type="GeneID" id="19882298"/>
<dbReference type="InterPro" id="IPR038704">
    <property type="entry name" value="YEAST_sf"/>
</dbReference>
<dbReference type="GO" id="GO:0000812">
    <property type="term" value="C:Swr1 complex"/>
    <property type="evidence" value="ECO:0007669"/>
    <property type="project" value="UniProtKB-UniRule"/>
</dbReference>
<comment type="function">
    <text evidence="3">Component of the SWR1 complex which mediates the ATP-dependent exchange of histone H2A for an H2A variant leading to transcriptional regulation of selected genes by chromatin remodeling. Component of the NuA4 histone acetyltransferase complex which is involved in transcriptional activation of selected genes principally by acetylation of nucleosomal histones H4 and H2A. The NuA4 complex is also involved in DNA repair. Yaf9 may also be required for viability in conditions in which the structural integrity of the spindle is compromised.</text>
</comment>
<dbReference type="RefSeq" id="XP_007605033.1">
    <property type="nucleotide sequence ID" value="XM_007604971.1"/>
</dbReference>
<comment type="subcellular location">
    <subcellularLocation>
        <location evidence="3">Nucleus</location>
    </subcellularLocation>
    <subcellularLocation>
        <location evidence="3">Cytoplasm</location>
    </subcellularLocation>
</comment>